<dbReference type="EMBL" id="CP139965">
    <property type="protein sequence ID" value="WQD77797.1"/>
    <property type="molecule type" value="Genomic_DNA"/>
</dbReference>
<dbReference type="Proteomes" id="UP001325479">
    <property type="component" value="Chromosome"/>
</dbReference>
<dbReference type="RefSeq" id="WP_114812634.1">
    <property type="nucleotide sequence ID" value="NZ_CP139965.1"/>
</dbReference>
<evidence type="ECO:0000313" key="2">
    <source>
        <dbReference type="Proteomes" id="UP001325479"/>
    </source>
</evidence>
<proteinExistence type="predicted"/>
<evidence type="ECO:0000313" key="1">
    <source>
        <dbReference type="EMBL" id="WQD77797.1"/>
    </source>
</evidence>
<reference evidence="1 2" key="1">
    <citation type="submission" date="2023-12" db="EMBL/GenBank/DDBJ databases">
        <title>Genome sequencing and assembly of bacterial species from a model synthetic community.</title>
        <authorList>
            <person name="Hogle S.L."/>
        </authorList>
    </citation>
    <scope>NUCLEOTIDE SEQUENCE [LARGE SCALE GENOMIC DNA]</scope>
    <source>
        <strain evidence="1 2">HAMBI 2494</strain>
    </source>
</reference>
<keyword evidence="2" id="KW-1185">Reference proteome</keyword>
<accession>A0ABZ0WKB4</accession>
<dbReference type="InterPro" id="IPR038712">
    <property type="entry name" value="PixA-like_sf"/>
</dbReference>
<protein>
    <recommendedName>
        <fullName evidence="3">Inclusion body protein</fullName>
    </recommendedName>
</protein>
<sequence>MATIYVNVLVNVAKAIAENNLPKYVFMVDSTGYSGDGSEGTNELRTKCENGDTIVWSAVSINPGEAIAILGFTGQAIPNMVNPQRYPQYDGTVWGGRVNSAGNNVQYSISMLLENNIHMTFDPFITATNPTMNVR</sequence>
<evidence type="ECO:0008006" key="3">
    <source>
        <dbReference type="Google" id="ProtNLM"/>
    </source>
</evidence>
<gene>
    <name evidence="1" type="ORF">U0042_27815</name>
</gene>
<organism evidence="1 2">
    <name type="scientific">Paraburkholderia kururiensis</name>
    <dbReference type="NCBI Taxonomy" id="984307"/>
    <lineage>
        <taxon>Bacteria</taxon>
        <taxon>Pseudomonadati</taxon>
        <taxon>Pseudomonadota</taxon>
        <taxon>Betaproteobacteria</taxon>
        <taxon>Burkholderiales</taxon>
        <taxon>Burkholderiaceae</taxon>
        <taxon>Paraburkholderia</taxon>
    </lineage>
</organism>
<dbReference type="Gene3D" id="2.60.40.3910">
    <property type="entry name" value="Inclusion body protein"/>
    <property type="match status" value="1"/>
</dbReference>
<name>A0ABZ0WKB4_9BURK</name>